<protein>
    <recommendedName>
        <fullName evidence="1">Methyltransferase type 11 domain-containing protein</fullName>
    </recommendedName>
</protein>
<gene>
    <name evidence="2" type="ORF">A3D03_01875</name>
</gene>
<dbReference type="InterPro" id="IPR029063">
    <property type="entry name" value="SAM-dependent_MTases_sf"/>
</dbReference>
<accession>A0A1F6ABD8</accession>
<dbReference type="PANTHER" id="PTHR45036:SF1">
    <property type="entry name" value="METHYLTRANSFERASE LIKE 7A"/>
    <property type="match status" value="1"/>
</dbReference>
<reference evidence="2 3" key="1">
    <citation type="journal article" date="2016" name="Nat. Commun.">
        <title>Thousands of microbial genomes shed light on interconnected biogeochemical processes in an aquifer system.</title>
        <authorList>
            <person name="Anantharaman K."/>
            <person name="Brown C.T."/>
            <person name="Hug L.A."/>
            <person name="Sharon I."/>
            <person name="Castelle C.J."/>
            <person name="Probst A.J."/>
            <person name="Thomas B.C."/>
            <person name="Singh A."/>
            <person name="Wilkins M.J."/>
            <person name="Karaoz U."/>
            <person name="Brodie E.L."/>
            <person name="Williams K.H."/>
            <person name="Hubbard S.S."/>
            <person name="Banfield J.F."/>
        </authorList>
    </citation>
    <scope>NUCLEOTIDE SEQUENCE [LARGE SCALE GENOMIC DNA]</scope>
</reference>
<dbReference type="Gene3D" id="3.40.50.150">
    <property type="entry name" value="Vaccinia Virus protein VP39"/>
    <property type="match status" value="1"/>
</dbReference>
<dbReference type="STRING" id="1798384.A3D03_01875"/>
<dbReference type="Proteomes" id="UP000177092">
    <property type="component" value="Unassembled WGS sequence"/>
</dbReference>
<dbReference type="PANTHER" id="PTHR45036">
    <property type="entry name" value="METHYLTRANSFERASE LIKE 7B"/>
    <property type="match status" value="1"/>
</dbReference>
<dbReference type="Pfam" id="PF08241">
    <property type="entry name" value="Methyltransf_11"/>
    <property type="match status" value="1"/>
</dbReference>
<dbReference type="SUPFAM" id="SSF53335">
    <property type="entry name" value="S-adenosyl-L-methionine-dependent methyltransferases"/>
    <property type="match status" value="1"/>
</dbReference>
<organism evidence="2 3">
    <name type="scientific">Candidatus Gottesmanbacteria bacterium RIFCSPHIGHO2_02_FULL_40_13</name>
    <dbReference type="NCBI Taxonomy" id="1798384"/>
    <lineage>
        <taxon>Bacteria</taxon>
        <taxon>Candidatus Gottesmaniibacteriota</taxon>
    </lineage>
</organism>
<sequence length="208" mass="24156">MRLSKIKLFDYFYKAYHAWPLIYSNLIQLLSFGQWEQWQQRVFDDISGHKILEIGVGPGKLLLKLVQKGYDITGIELRRGMAFEARRRLKRAGYLSQILQQNIEKLPFDNEIFDCIVLTFVLAEITHLEKAILEMKRVLKTNGKVIIIAGGIPQDNNLIARILFRLVSPHTTLHLQRNNMQYFHSAGFEVKRTDFGPFNIVNKIVAVK</sequence>
<dbReference type="GO" id="GO:0008757">
    <property type="term" value="F:S-adenosylmethionine-dependent methyltransferase activity"/>
    <property type="evidence" value="ECO:0007669"/>
    <property type="project" value="InterPro"/>
</dbReference>
<dbReference type="CDD" id="cd02440">
    <property type="entry name" value="AdoMet_MTases"/>
    <property type="match status" value="1"/>
</dbReference>
<name>A0A1F6ABD8_9BACT</name>
<proteinExistence type="predicted"/>
<dbReference type="InterPro" id="IPR013216">
    <property type="entry name" value="Methyltransf_11"/>
</dbReference>
<evidence type="ECO:0000259" key="1">
    <source>
        <dbReference type="Pfam" id="PF08241"/>
    </source>
</evidence>
<dbReference type="InterPro" id="IPR052356">
    <property type="entry name" value="Thiol_S-MT"/>
</dbReference>
<evidence type="ECO:0000313" key="3">
    <source>
        <dbReference type="Proteomes" id="UP000177092"/>
    </source>
</evidence>
<comment type="caution">
    <text evidence="2">The sequence shown here is derived from an EMBL/GenBank/DDBJ whole genome shotgun (WGS) entry which is preliminary data.</text>
</comment>
<feature type="domain" description="Methyltransferase type 11" evidence="1">
    <location>
        <begin position="52"/>
        <end position="147"/>
    </location>
</feature>
<dbReference type="EMBL" id="MFJN01000009">
    <property type="protein sequence ID" value="OGG22090.1"/>
    <property type="molecule type" value="Genomic_DNA"/>
</dbReference>
<evidence type="ECO:0000313" key="2">
    <source>
        <dbReference type="EMBL" id="OGG22090.1"/>
    </source>
</evidence>
<dbReference type="AlphaFoldDB" id="A0A1F6ABD8"/>